<dbReference type="Pfam" id="PF01497">
    <property type="entry name" value="Peripla_BP_2"/>
    <property type="match status" value="1"/>
</dbReference>
<dbReference type="EMBL" id="MVDE01000002">
    <property type="protein sequence ID" value="PKQ69081.1"/>
    <property type="molecule type" value="Genomic_DNA"/>
</dbReference>
<dbReference type="InterPro" id="IPR054828">
    <property type="entry name" value="Vit_B12_bind_prot"/>
</dbReference>
<sequence length="266" mass="30395">MENFIKVTDDLGREVNIPFPPKRIISTVPSTTEFLFDLGLGDRVISKTKFCKYPKDKIAKLPNIGGTKDLYFDKINLLDPDIIFANEEENSKNQIEALMDKFTVYVCKVRNYAEALQNILNTGKIVGAETKAFEIANHIHTGFSQLPIMQNSLSVLYLIWKNPYMAAGKDTFINSMIDKCGFKNAIEDNNSRYPQLTEEEIQALNPDLIFLSSEPFPFTQKHIPEIQNLLPNTKIELVDGEMFSWFESHLLKAGKYFKDLIQKINS</sequence>
<dbReference type="NCBIfam" id="NF038402">
    <property type="entry name" value="TroA_like"/>
    <property type="match status" value="1"/>
</dbReference>
<comment type="caution">
    <text evidence="3">The sequence shown here is derived from an EMBL/GenBank/DDBJ whole genome shotgun (WGS) entry which is preliminary data.</text>
</comment>
<dbReference type="PANTHER" id="PTHR30535">
    <property type="entry name" value="VITAMIN B12-BINDING PROTEIN"/>
    <property type="match status" value="1"/>
</dbReference>
<dbReference type="AlphaFoldDB" id="A0A2N3IFJ9"/>
<dbReference type="Gene3D" id="3.40.50.1980">
    <property type="entry name" value="Nitrogenase molybdenum iron protein domain"/>
    <property type="match status" value="2"/>
</dbReference>
<evidence type="ECO:0000259" key="2">
    <source>
        <dbReference type="PROSITE" id="PS50983"/>
    </source>
</evidence>
<feature type="domain" description="Fe/B12 periplasmic-binding" evidence="2">
    <location>
        <begin position="23"/>
        <end position="266"/>
    </location>
</feature>
<protein>
    <recommendedName>
        <fullName evidence="2">Fe/B12 periplasmic-binding domain-containing protein</fullName>
    </recommendedName>
</protein>
<evidence type="ECO:0000313" key="4">
    <source>
        <dbReference type="Proteomes" id="UP000233618"/>
    </source>
</evidence>
<organism evidence="3 4">
    <name type="scientific">Labilibaculum manganireducens</name>
    <dbReference type="NCBI Taxonomy" id="1940525"/>
    <lineage>
        <taxon>Bacteria</taxon>
        <taxon>Pseudomonadati</taxon>
        <taxon>Bacteroidota</taxon>
        <taxon>Bacteroidia</taxon>
        <taxon>Marinilabiliales</taxon>
        <taxon>Marinifilaceae</taxon>
        <taxon>Labilibaculum</taxon>
    </lineage>
</organism>
<dbReference type="InterPro" id="IPR050902">
    <property type="entry name" value="ABC_Transporter_SBP"/>
</dbReference>
<dbReference type="RefSeq" id="WP_218972981.1">
    <property type="nucleotide sequence ID" value="NZ_MVDE01000002.1"/>
</dbReference>
<evidence type="ECO:0000313" key="3">
    <source>
        <dbReference type="EMBL" id="PKQ69081.1"/>
    </source>
</evidence>
<dbReference type="SUPFAM" id="SSF53807">
    <property type="entry name" value="Helical backbone' metal receptor"/>
    <property type="match status" value="1"/>
</dbReference>
<keyword evidence="4" id="KW-1185">Reference proteome</keyword>
<dbReference type="PROSITE" id="PS50983">
    <property type="entry name" value="FE_B12_PBP"/>
    <property type="match status" value="1"/>
</dbReference>
<evidence type="ECO:0000256" key="1">
    <source>
        <dbReference type="ARBA" id="ARBA00022729"/>
    </source>
</evidence>
<accession>A0A2N3IFJ9</accession>
<gene>
    <name evidence="3" type="ORF">BZG01_01900</name>
</gene>
<dbReference type="InterPro" id="IPR002491">
    <property type="entry name" value="ABC_transptr_periplasmic_BD"/>
</dbReference>
<name>A0A2N3IFJ9_9BACT</name>
<proteinExistence type="predicted"/>
<dbReference type="PANTHER" id="PTHR30535:SF34">
    <property type="entry name" value="MOLYBDATE-BINDING PROTEIN MOLA"/>
    <property type="match status" value="1"/>
</dbReference>
<keyword evidence="1" id="KW-0732">Signal</keyword>
<dbReference type="Proteomes" id="UP000233618">
    <property type="component" value="Unassembled WGS sequence"/>
</dbReference>
<reference evidence="3 4" key="1">
    <citation type="journal article" date="2017" name="Front. Microbiol.">
        <title>Labilibaculum manganireducens gen. nov., sp. nov. and Labilibaculum filiforme sp. nov., Novel Bacteroidetes Isolated from Subsurface Sediments of the Baltic Sea.</title>
        <authorList>
            <person name="Vandieken V."/>
            <person name="Marshall I.P."/>
            <person name="Niemann H."/>
            <person name="Engelen B."/>
            <person name="Cypionka H."/>
        </authorList>
    </citation>
    <scope>NUCLEOTIDE SEQUENCE [LARGE SCALE GENOMIC DNA]</scope>
    <source>
        <strain evidence="3 4">59.10-2M</strain>
    </source>
</reference>